<dbReference type="Gene3D" id="3.10.20.30">
    <property type="match status" value="1"/>
</dbReference>
<dbReference type="SUPFAM" id="SSF54285">
    <property type="entry name" value="MoaD/ThiS"/>
    <property type="match status" value="1"/>
</dbReference>
<proteinExistence type="predicted"/>
<dbReference type="InterPro" id="IPR016155">
    <property type="entry name" value="Mopterin_synth/thiamin_S_b"/>
</dbReference>
<dbReference type="Pfam" id="PF02597">
    <property type="entry name" value="ThiS"/>
    <property type="match status" value="1"/>
</dbReference>
<gene>
    <name evidence="1" type="ORF">SAMN04515678_104202</name>
</gene>
<reference evidence="1 2" key="1">
    <citation type="submission" date="2016-10" db="EMBL/GenBank/DDBJ databases">
        <authorList>
            <person name="Varghese N."/>
            <person name="Submissions S."/>
        </authorList>
    </citation>
    <scope>NUCLEOTIDE SEQUENCE [LARGE SCALE GENOMIC DNA]</scope>
    <source>
        <strain evidence="2">YIM D21,KCTC 23444,ACCC 10710</strain>
    </source>
</reference>
<dbReference type="InterPro" id="IPR052045">
    <property type="entry name" value="Sulfur_Carrier/Prot_Modifier"/>
</dbReference>
<dbReference type="AlphaFoldDB" id="A0A1I1W9N4"/>
<accession>A0A1I1W9N4</accession>
<sequence>MTIVIELPATLRPYASGESRVALDGEDSFGGALDALVTRHPRLRKRLLTSSGAIYDFVGVFVNDRRLDRDDMPDRALSDGDVVSFVPAMAGG</sequence>
<evidence type="ECO:0000313" key="1">
    <source>
        <dbReference type="EMBL" id="SFD91822.1"/>
    </source>
</evidence>
<protein>
    <submittedName>
        <fullName evidence="1">Molybdopterin converting factor, small subunit</fullName>
    </submittedName>
</protein>
<dbReference type="PANTHER" id="PTHR38031:SF1">
    <property type="entry name" value="SULFUR CARRIER PROTEIN CYSO"/>
    <property type="match status" value="1"/>
</dbReference>
<evidence type="ECO:0000313" key="2">
    <source>
        <dbReference type="Proteomes" id="UP000325289"/>
    </source>
</evidence>
<dbReference type="Proteomes" id="UP000325289">
    <property type="component" value="Unassembled WGS sequence"/>
</dbReference>
<dbReference type="InterPro" id="IPR003749">
    <property type="entry name" value="ThiS/MoaD-like"/>
</dbReference>
<name>A0A1I1W9N4_9RHOB</name>
<dbReference type="InterPro" id="IPR012675">
    <property type="entry name" value="Beta-grasp_dom_sf"/>
</dbReference>
<dbReference type="EMBL" id="FOMS01000004">
    <property type="protein sequence ID" value="SFD91822.1"/>
    <property type="molecule type" value="Genomic_DNA"/>
</dbReference>
<dbReference type="OrthoDB" id="9156098at2"/>
<keyword evidence="2" id="KW-1185">Reference proteome</keyword>
<dbReference type="RefSeq" id="WP_149755437.1">
    <property type="nucleotide sequence ID" value="NZ_FOMS01000004.1"/>
</dbReference>
<organism evidence="1 2">
    <name type="scientific">Roseivivax sediminis</name>
    <dbReference type="NCBI Taxonomy" id="936889"/>
    <lineage>
        <taxon>Bacteria</taxon>
        <taxon>Pseudomonadati</taxon>
        <taxon>Pseudomonadota</taxon>
        <taxon>Alphaproteobacteria</taxon>
        <taxon>Rhodobacterales</taxon>
        <taxon>Roseobacteraceae</taxon>
        <taxon>Roseivivax</taxon>
    </lineage>
</organism>
<dbReference type="PANTHER" id="PTHR38031">
    <property type="entry name" value="SULFUR CARRIER PROTEIN SLR0821-RELATED"/>
    <property type="match status" value="1"/>
</dbReference>